<dbReference type="HAMAP" id="MF_00236">
    <property type="entry name" value="TatA_E"/>
    <property type="match status" value="1"/>
</dbReference>
<feature type="compositionally biased region" description="Polar residues" evidence="14">
    <location>
        <begin position="120"/>
        <end position="135"/>
    </location>
</feature>
<dbReference type="InterPro" id="IPR003369">
    <property type="entry name" value="TatA/B/E"/>
</dbReference>
<evidence type="ECO:0000256" key="1">
    <source>
        <dbReference type="ARBA" id="ARBA00004123"/>
    </source>
</evidence>
<keyword evidence="5" id="KW-0812">Transmembrane</keyword>
<feature type="compositionally biased region" description="Polar residues" evidence="14">
    <location>
        <begin position="263"/>
        <end position="275"/>
    </location>
</feature>
<evidence type="ECO:0000256" key="3">
    <source>
        <dbReference type="ARBA" id="ARBA00007163"/>
    </source>
</evidence>
<keyword evidence="6" id="KW-0653">Protein transport</keyword>
<evidence type="ECO:0000256" key="6">
    <source>
        <dbReference type="ARBA" id="ARBA00022927"/>
    </source>
</evidence>
<feature type="domain" description="BZIP" evidence="15">
    <location>
        <begin position="153"/>
        <end position="216"/>
    </location>
</feature>
<evidence type="ECO:0000313" key="16">
    <source>
        <dbReference type="EMBL" id="KAH0923568.1"/>
    </source>
</evidence>
<keyword evidence="12" id="KW-0804">Transcription</keyword>
<keyword evidence="9" id="KW-0805">Transcription regulation</keyword>
<organism evidence="16 17">
    <name type="scientific">Brassica napus</name>
    <name type="common">Rape</name>
    <dbReference type="NCBI Taxonomy" id="3708"/>
    <lineage>
        <taxon>Eukaryota</taxon>
        <taxon>Viridiplantae</taxon>
        <taxon>Streptophyta</taxon>
        <taxon>Embryophyta</taxon>
        <taxon>Tracheophyta</taxon>
        <taxon>Spermatophyta</taxon>
        <taxon>Magnoliopsida</taxon>
        <taxon>eudicotyledons</taxon>
        <taxon>Gunneridae</taxon>
        <taxon>Pentapetalae</taxon>
        <taxon>rosids</taxon>
        <taxon>malvids</taxon>
        <taxon>Brassicales</taxon>
        <taxon>Brassicaceae</taxon>
        <taxon>Brassiceae</taxon>
        <taxon>Brassica</taxon>
    </lineage>
</organism>
<evidence type="ECO:0000256" key="11">
    <source>
        <dbReference type="ARBA" id="ARBA00023136"/>
    </source>
</evidence>
<name>A0ABQ8D2V6_BRANA</name>
<keyword evidence="13" id="KW-0539">Nucleus</keyword>
<comment type="caution">
    <text evidence="16">The sequence shown here is derived from an EMBL/GenBank/DDBJ whole genome shotgun (WGS) entry which is preliminary data.</text>
</comment>
<dbReference type="Pfam" id="PF02416">
    <property type="entry name" value="TatA_B_E"/>
    <property type="match status" value="1"/>
</dbReference>
<dbReference type="SUPFAM" id="SSF57959">
    <property type="entry name" value="Leucine zipper domain"/>
    <property type="match status" value="1"/>
</dbReference>
<gene>
    <name evidence="16" type="ORF">HID58_023586</name>
</gene>
<dbReference type="PANTHER" id="PTHR46408">
    <property type="entry name" value="BASIC LEUCINE ZIPPER 63"/>
    <property type="match status" value="1"/>
</dbReference>
<keyword evidence="8" id="KW-0811">Translocation</keyword>
<accession>A0ABQ8D2V6</accession>
<dbReference type="PROSITE" id="PS00036">
    <property type="entry name" value="BZIP_BASIC"/>
    <property type="match status" value="1"/>
</dbReference>
<feature type="region of interest" description="Disordered" evidence="14">
    <location>
        <begin position="94"/>
        <end position="181"/>
    </location>
</feature>
<keyword evidence="17" id="KW-1185">Reference proteome</keyword>
<dbReference type="NCBIfam" id="NF011429">
    <property type="entry name" value="PRK14857.1"/>
    <property type="match status" value="1"/>
</dbReference>
<feature type="region of interest" description="Disordered" evidence="14">
    <location>
        <begin position="413"/>
        <end position="448"/>
    </location>
</feature>
<feature type="region of interest" description="Disordered" evidence="14">
    <location>
        <begin position="248"/>
        <end position="275"/>
    </location>
</feature>
<protein>
    <recommendedName>
        <fullName evidence="15">BZIP domain-containing protein</fullName>
    </recommendedName>
</protein>
<dbReference type="InterPro" id="IPR004827">
    <property type="entry name" value="bZIP"/>
</dbReference>
<dbReference type="Pfam" id="PF12498">
    <property type="entry name" value="bZIP_C"/>
    <property type="match status" value="2"/>
</dbReference>
<dbReference type="Pfam" id="PF00170">
    <property type="entry name" value="bZIP_1"/>
    <property type="match status" value="1"/>
</dbReference>
<comment type="subcellular location">
    <subcellularLocation>
        <location evidence="2">Membrane</location>
        <topology evidence="2">Single-pass membrane protein</topology>
    </subcellularLocation>
    <subcellularLocation>
        <location evidence="1">Nucleus</location>
    </subcellularLocation>
</comment>
<dbReference type="PANTHER" id="PTHR46408:SF10">
    <property type="entry name" value="BASIC LEUCINE ZIPPER 63"/>
    <property type="match status" value="1"/>
</dbReference>
<reference evidence="16 17" key="1">
    <citation type="submission" date="2021-05" db="EMBL/GenBank/DDBJ databases">
        <title>Genome Assembly of Synthetic Allotetraploid Brassica napus Reveals Homoeologous Exchanges between Subgenomes.</title>
        <authorList>
            <person name="Davis J.T."/>
        </authorList>
    </citation>
    <scope>NUCLEOTIDE SEQUENCE [LARGE SCALE GENOMIC DNA]</scope>
    <source>
        <strain evidence="17">cv. Da-Ae</strain>
        <tissue evidence="16">Seedling</tissue>
    </source>
</reference>
<evidence type="ECO:0000256" key="5">
    <source>
        <dbReference type="ARBA" id="ARBA00022692"/>
    </source>
</evidence>
<evidence type="ECO:0000256" key="2">
    <source>
        <dbReference type="ARBA" id="ARBA00004167"/>
    </source>
</evidence>
<dbReference type="Gene3D" id="1.20.5.3310">
    <property type="match status" value="1"/>
</dbReference>
<feature type="compositionally biased region" description="Low complexity" evidence="14">
    <location>
        <begin position="250"/>
        <end position="262"/>
    </location>
</feature>
<evidence type="ECO:0000259" key="15">
    <source>
        <dbReference type="PROSITE" id="PS50217"/>
    </source>
</evidence>
<dbReference type="Proteomes" id="UP000824890">
    <property type="component" value="Unassembled WGS sequence"/>
</dbReference>
<evidence type="ECO:0000256" key="10">
    <source>
        <dbReference type="ARBA" id="ARBA00023125"/>
    </source>
</evidence>
<evidence type="ECO:0000256" key="9">
    <source>
        <dbReference type="ARBA" id="ARBA00023015"/>
    </source>
</evidence>
<keyword evidence="11" id="KW-0472">Membrane</keyword>
<evidence type="ECO:0000313" key="17">
    <source>
        <dbReference type="Proteomes" id="UP000824890"/>
    </source>
</evidence>
<feature type="compositionally biased region" description="Low complexity" evidence="14">
    <location>
        <begin position="108"/>
        <end position="119"/>
    </location>
</feature>
<sequence length="570" mass="61719">MEKVFSVEETSCNNHLWSEPAKESDGTSGMNRSDSEWAFHRFIQESSAGEDGVSVSGPSSPVDSHEYREILKSKLNLACAAVAMKRGAFIKRQDTSGRSENGGAAYTSSASDQGSLASSTKATPVMSSTITSGSEFSGDDEEADGETNMHPTNVKRVKRMLSNRESARRSRRRKQAHLSELETQVSQLRVENSNLMKGLTDVTQTFNDASVENRVLKANLETLRAKVKMAEETVKRITGFNPMFHTMPQVSSVSNPSETSNSLDTSSQVTTPEISSSSNKSKALIGCKMNRTESMRRVASLEHLQKLMATSVATLSSPPPVTLPLSSSRSSLFSNCFIATTRRPKTRSLVAIRPEQRRKSLTCNALFGLGVPELAVIAGVAALLFGPKKLPEIGKSIGKTVKSFQQAAKEFESELKTEPEDSAAGSSSPVAMSNKEEEKTEVSSSSKDNNSLLTTFLSFFLLSLSCKSSKHSSRNFLLSNLYFIFPIRLIITLFRKLNIFLAVTGFPSFSPDCEMTPALTNPSLLPPSLDLTVVDTGDAISRLSSAAISSSSKPAFASSTSTILFSGRTK</sequence>
<dbReference type="InterPro" id="IPR006312">
    <property type="entry name" value="TatA/E"/>
</dbReference>
<keyword evidence="4" id="KW-0813">Transport</keyword>
<dbReference type="SMART" id="SM00338">
    <property type="entry name" value="BRLZ"/>
    <property type="match status" value="1"/>
</dbReference>
<dbReference type="PROSITE" id="PS50217">
    <property type="entry name" value="BZIP"/>
    <property type="match status" value="1"/>
</dbReference>
<comment type="similarity">
    <text evidence="3">Belongs to the bZIP family.</text>
</comment>
<dbReference type="NCBIfam" id="TIGR01411">
    <property type="entry name" value="tatAE"/>
    <property type="match status" value="1"/>
</dbReference>
<evidence type="ECO:0000256" key="13">
    <source>
        <dbReference type="ARBA" id="ARBA00023242"/>
    </source>
</evidence>
<evidence type="ECO:0000256" key="8">
    <source>
        <dbReference type="ARBA" id="ARBA00023010"/>
    </source>
</evidence>
<proteinExistence type="inferred from homology"/>
<dbReference type="InterPro" id="IPR046347">
    <property type="entry name" value="bZIP_sf"/>
</dbReference>
<dbReference type="InterPro" id="IPR020983">
    <property type="entry name" value="Basic_leucine-zipper_C"/>
</dbReference>
<keyword evidence="10" id="KW-0238">DNA-binding</keyword>
<evidence type="ECO:0000256" key="14">
    <source>
        <dbReference type="SAM" id="MobiDB-lite"/>
    </source>
</evidence>
<evidence type="ECO:0000256" key="7">
    <source>
        <dbReference type="ARBA" id="ARBA00022989"/>
    </source>
</evidence>
<dbReference type="EMBL" id="JAGKQM010000006">
    <property type="protein sequence ID" value="KAH0923568.1"/>
    <property type="molecule type" value="Genomic_DNA"/>
</dbReference>
<keyword evidence="7" id="KW-1133">Transmembrane helix</keyword>
<dbReference type="Gene3D" id="1.20.5.170">
    <property type="match status" value="1"/>
</dbReference>
<evidence type="ECO:0000256" key="4">
    <source>
        <dbReference type="ARBA" id="ARBA00022448"/>
    </source>
</evidence>
<evidence type="ECO:0000256" key="12">
    <source>
        <dbReference type="ARBA" id="ARBA00023163"/>
    </source>
</evidence>